<dbReference type="Gene3D" id="4.10.280.10">
    <property type="entry name" value="Helix-loop-helix DNA-binding domain"/>
    <property type="match status" value="1"/>
</dbReference>
<dbReference type="SMART" id="SM00353">
    <property type="entry name" value="HLH"/>
    <property type="match status" value="1"/>
</dbReference>
<evidence type="ECO:0000259" key="10">
    <source>
        <dbReference type="PROSITE" id="PS50888"/>
    </source>
</evidence>
<gene>
    <name evidence="12" type="ORF">MEDL_58382</name>
</gene>
<dbReference type="InterPro" id="IPR003650">
    <property type="entry name" value="Orange_dom"/>
</dbReference>
<evidence type="ECO:0000256" key="8">
    <source>
        <dbReference type="ARBA" id="ARBA00073323"/>
    </source>
</evidence>
<dbReference type="EMBL" id="CAJPWZ010002865">
    <property type="protein sequence ID" value="CAG2246412.1"/>
    <property type="molecule type" value="Genomic_DNA"/>
</dbReference>
<evidence type="ECO:0000256" key="3">
    <source>
        <dbReference type="ARBA" id="ARBA00023015"/>
    </source>
</evidence>
<evidence type="ECO:0000313" key="12">
    <source>
        <dbReference type="EMBL" id="CAG2246412.1"/>
    </source>
</evidence>
<dbReference type="CDD" id="cd11408">
    <property type="entry name" value="bHLH-O_HELT"/>
    <property type="match status" value="1"/>
</dbReference>
<keyword evidence="5" id="KW-0804">Transcription</keyword>
<dbReference type="Pfam" id="PF07527">
    <property type="entry name" value="Hairy_orange"/>
    <property type="match status" value="1"/>
</dbReference>
<keyword evidence="3" id="KW-0805">Transcription regulation</keyword>
<dbReference type="AlphaFoldDB" id="A0A8S3UUI4"/>
<protein>
    <recommendedName>
        <fullName evidence="8">Hairy and enhancer of split-related protein HELT</fullName>
    </recommendedName>
    <alternativeName>
        <fullName evidence="9">HES/HEY-like transcription factor</fullName>
    </alternativeName>
</protein>
<evidence type="ECO:0000256" key="6">
    <source>
        <dbReference type="ARBA" id="ARBA00023242"/>
    </source>
</evidence>
<evidence type="ECO:0000256" key="4">
    <source>
        <dbReference type="ARBA" id="ARBA00023125"/>
    </source>
</evidence>
<accession>A0A8S3UUI4</accession>
<keyword evidence="2" id="KW-0678">Repressor</keyword>
<keyword evidence="6" id="KW-0539">Nucleus</keyword>
<dbReference type="GO" id="GO:0005634">
    <property type="term" value="C:nucleus"/>
    <property type="evidence" value="ECO:0007669"/>
    <property type="project" value="UniProtKB-SubCell"/>
</dbReference>
<evidence type="ECO:0000256" key="1">
    <source>
        <dbReference type="ARBA" id="ARBA00004123"/>
    </source>
</evidence>
<dbReference type="SUPFAM" id="SSF158457">
    <property type="entry name" value="Orange domain-like"/>
    <property type="match status" value="1"/>
</dbReference>
<organism evidence="12 13">
    <name type="scientific">Mytilus edulis</name>
    <name type="common">Blue mussel</name>
    <dbReference type="NCBI Taxonomy" id="6550"/>
    <lineage>
        <taxon>Eukaryota</taxon>
        <taxon>Metazoa</taxon>
        <taxon>Spiralia</taxon>
        <taxon>Lophotrochozoa</taxon>
        <taxon>Mollusca</taxon>
        <taxon>Bivalvia</taxon>
        <taxon>Autobranchia</taxon>
        <taxon>Pteriomorphia</taxon>
        <taxon>Mytilida</taxon>
        <taxon>Mytiloidea</taxon>
        <taxon>Mytilidae</taxon>
        <taxon>Mytilinae</taxon>
        <taxon>Mytilus</taxon>
    </lineage>
</organism>
<dbReference type="PROSITE" id="PS51054">
    <property type="entry name" value="ORANGE"/>
    <property type="match status" value="1"/>
</dbReference>
<dbReference type="OrthoDB" id="6371181at2759"/>
<dbReference type="GO" id="GO:0003677">
    <property type="term" value="F:DNA binding"/>
    <property type="evidence" value="ECO:0007669"/>
    <property type="project" value="UniProtKB-KW"/>
</dbReference>
<dbReference type="InterPro" id="IPR036638">
    <property type="entry name" value="HLH_DNA-bd_sf"/>
</dbReference>
<name>A0A8S3UUI4_MYTED</name>
<comment type="similarity">
    <text evidence="7">Belongs to the HEY family.</text>
</comment>
<dbReference type="Gene3D" id="6.10.250.980">
    <property type="match status" value="1"/>
</dbReference>
<dbReference type="GO" id="GO:0046983">
    <property type="term" value="F:protein dimerization activity"/>
    <property type="evidence" value="ECO:0007669"/>
    <property type="project" value="InterPro"/>
</dbReference>
<dbReference type="Proteomes" id="UP000683360">
    <property type="component" value="Unassembled WGS sequence"/>
</dbReference>
<evidence type="ECO:0000256" key="9">
    <source>
        <dbReference type="ARBA" id="ARBA00078769"/>
    </source>
</evidence>
<dbReference type="FunFam" id="4.10.280.10:FF:000054">
    <property type="entry name" value="hairy and enhancer of split-related protein HELT"/>
    <property type="match status" value="1"/>
</dbReference>
<evidence type="ECO:0000256" key="2">
    <source>
        <dbReference type="ARBA" id="ARBA00022491"/>
    </source>
</evidence>
<comment type="subcellular location">
    <subcellularLocation>
        <location evidence="1">Nucleus</location>
    </subcellularLocation>
</comment>
<dbReference type="SUPFAM" id="SSF47459">
    <property type="entry name" value="HLH, helix-loop-helix DNA-binding domain"/>
    <property type="match status" value="1"/>
</dbReference>
<reference evidence="12" key="1">
    <citation type="submission" date="2021-03" db="EMBL/GenBank/DDBJ databases">
        <authorList>
            <person name="Bekaert M."/>
        </authorList>
    </citation>
    <scope>NUCLEOTIDE SEQUENCE</scope>
</reference>
<proteinExistence type="inferred from homology"/>
<keyword evidence="4" id="KW-0238">DNA-binding</keyword>
<dbReference type="Pfam" id="PF00010">
    <property type="entry name" value="HLH"/>
    <property type="match status" value="1"/>
</dbReference>
<dbReference type="SMART" id="SM00511">
    <property type="entry name" value="ORANGE"/>
    <property type="match status" value="1"/>
</dbReference>
<feature type="domain" description="BHLH" evidence="10">
    <location>
        <begin position="8"/>
        <end position="63"/>
    </location>
</feature>
<dbReference type="InterPro" id="IPR011598">
    <property type="entry name" value="bHLH_dom"/>
</dbReference>
<evidence type="ECO:0000313" key="13">
    <source>
        <dbReference type="Proteomes" id="UP000683360"/>
    </source>
</evidence>
<evidence type="ECO:0000256" key="7">
    <source>
        <dbReference type="ARBA" id="ARBA00038262"/>
    </source>
</evidence>
<keyword evidence="13" id="KW-1185">Reference proteome</keyword>
<sequence>MEANNSDADQTSHKVIEKKRRDRINSCLSELSQTVPAAFSKQTSGKLEKAEILEMTVEYLRAIQATELGIRVENGDWYNSEIWTDFMQHYQTGYNDCIREIMHYMMDVEGLNVHDHRCTRMMSYLQTRFKPDASIASGIAHRQSISRNNASFKSLSSSYKCGASPPTSSRFNPYAVNQRLSSYDFRLNGGSRDSSMAKATNFTSPFQLMPSFTGLLCFADRNPLLKRD</sequence>
<evidence type="ECO:0000256" key="5">
    <source>
        <dbReference type="ARBA" id="ARBA00023163"/>
    </source>
</evidence>
<dbReference type="PROSITE" id="PS50888">
    <property type="entry name" value="BHLH"/>
    <property type="match status" value="1"/>
</dbReference>
<dbReference type="PANTHER" id="PTHR10985">
    <property type="entry name" value="BASIC HELIX-LOOP-HELIX TRANSCRIPTION FACTOR, HES-RELATED"/>
    <property type="match status" value="1"/>
</dbReference>
<comment type="caution">
    <text evidence="12">The sequence shown here is derived from an EMBL/GenBank/DDBJ whole genome shotgun (WGS) entry which is preliminary data.</text>
</comment>
<dbReference type="InterPro" id="IPR050370">
    <property type="entry name" value="HES_HEY"/>
</dbReference>
<feature type="domain" description="Orange" evidence="11">
    <location>
        <begin position="90"/>
        <end position="125"/>
    </location>
</feature>
<evidence type="ECO:0000259" key="11">
    <source>
        <dbReference type="PROSITE" id="PS51054"/>
    </source>
</evidence>
<dbReference type="GO" id="GO:0006355">
    <property type="term" value="P:regulation of DNA-templated transcription"/>
    <property type="evidence" value="ECO:0007669"/>
    <property type="project" value="InterPro"/>
</dbReference>